<dbReference type="SUPFAM" id="SSF47413">
    <property type="entry name" value="lambda repressor-like DNA-binding domains"/>
    <property type="match status" value="5"/>
</dbReference>
<dbReference type="Proteomes" id="UP000199546">
    <property type="component" value="Unassembled WGS sequence"/>
</dbReference>
<evidence type="ECO:0000256" key="2">
    <source>
        <dbReference type="SAM" id="MobiDB-lite"/>
    </source>
</evidence>
<protein>
    <submittedName>
        <fullName evidence="4">DNA-binding transcriptional regulator, XRE-family HTH domain</fullName>
    </submittedName>
</protein>
<dbReference type="InterPro" id="IPR001387">
    <property type="entry name" value="Cro/C1-type_HTH"/>
</dbReference>
<feature type="domain" description="HTH cro/C1-type" evidence="3">
    <location>
        <begin position="13"/>
        <end position="66"/>
    </location>
</feature>
<feature type="domain" description="HTH cro/C1-type" evidence="3">
    <location>
        <begin position="231"/>
        <end position="285"/>
    </location>
</feature>
<feature type="domain" description="HTH cro/C1-type" evidence="3">
    <location>
        <begin position="310"/>
        <end position="353"/>
    </location>
</feature>
<reference evidence="5" key="1">
    <citation type="submission" date="2016-10" db="EMBL/GenBank/DDBJ databases">
        <authorList>
            <person name="Varghese N."/>
            <person name="Submissions S."/>
        </authorList>
    </citation>
    <scope>NUCLEOTIDE SEQUENCE [LARGE SCALE GENOMIC DNA]</scope>
    <source>
        <strain evidence="5">DSM 46136</strain>
    </source>
</reference>
<dbReference type="PANTHER" id="PTHR46558">
    <property type="entry name" value="TRACRIPTIONAL REGULATORY PROTEIN-RELATED-RELATED"/>
    <property type="match status" value="1"/>
</dbReference>
<dbReference type="GO" id="GO:0003677">
    <property type="term" value="F:DNA binding"/>
    <property type="evidence" value="ECO:0007669"/>
    <property type="project" value="UniProtKB-KW"/>
</dbReference>
<organism evidence="4 5">
    <name type="scientific">Geodermatophilus amargosae</name>
    <dbReference type="NCBI Taxonomy" id="1296565"/>
    <lineage>
        <taxon>Bacteria</taxon>
        <taxon>Bacillati</taxon>
        <taxon>Actinomycetota</taxon>
        <taxon>Actinomycetes</taxon>
        <taxon>Geodermatophilales</taxon>
        <taxon>Geodermatophilaceae</taxon>
        <taxon>Geodermatophilus</taxon>
    </lineage>
</organism>
<dbReference type="Pfam" id="PF13560">
    <property type="entry name" value="HTH_31"/>
    <property type="match status" value="4"/>
</dbReference>
<sequence>MIAPSAQALGRRLSEWRGTQQMSLGAAARRIGVHPTTFQRWEDGRRPYPRHLEAIADALGADLATVTALAGPAPRRPCRPAPADAPVLVRARLEAGLDRVELGRVLHVGPATVYQWERGNTRPPEDLLPRLARQLGLSREELDLALADHPPCRYDGEVLPGLGAVLRERGWTRAQVRDLLEVASSTVFAWETGRTRVPSWALRRLATACGTEVGELAACGRRRFRRPASGLAALRRRVRMTQREAAAVLGVSASSLGRYETGRRPVALPLARAMARVYRVPLAPVLAAAGLAPPPLLTQQWTEAQLPTVLADLRQAAGASMSEVARHTGVSHPTVRRWETGESLPSAGALATLELQYRLGRGRLTALARSGQERAGSRSQSRLSAAGSSSPA</sequence>
<accession>A0A1I7DG69</accession>
<dbReference type="InterPro" id="IPR010982">
    <property type="entry name" value="Lambda_DNA-bd_dom_sf"/>
</dbReference>
<name>A0A1I7DG69_9ACTN</name>
<dbReference type="PROSITE" id="PS50943">
    <property type="entry name" value="HTH_CROC1"/>
    <property type="match status" value="5"/>
</dbReference>
<keyword evidence="5" id="KW-1185">Reference proteome</keyword>
<dbReference type="OrthoDB" id="3213425at2"/>
<dbReference type="Pfam" id="PF01381">
    <property type="entry name" value="HTH_3"/>
    <property type="match status" value="1"/>
</dbReference>
<gene>
    <name evidence="4" type="ORF">SAMN05660657_05736</name>
</gene>
<evidence type="ECO:0000259" key="3">
    <source>
        <dbReference type="PROSITE" id="PS50943"/>
    </source>
</evidence>
<dbReference type="CDD" id="cd00093">
    <property type="entry name" value="HTH_XRE"/>
    <property type="match status" value="5"/>
</dbReference>
<keyword evidence="1 4" id="KW-0238">DNA-binding</keyword>
<evidence type="ECO:0000313" key="4">
    <source>
        <dbReference type="EMBL" id="SFU10668.1"/>
    </source>
</evidence>
<evidence type="ECO:0000313" key="5">
    <source>
        <dbReference type="Proteomes" id="UP000199546"/>
    </source>
</evidence>
<feature type="domain" description="HTH cro/C1-type" evidence="3">
    <location>
        <begin position="88"/>
        <end position="142"/>
    </location>
</feature>
<feature type="region of interest" description="Disordered" evidence="2">
    <location>
        <begin position="368"/>
        <end position="392"/>
    </location>
</feature>
<dbReference type="EMBL" id="FPBA01000064">
    <property type="protein sequence ID" value="SFU10668.1"/>
    <property type="molecule type" value="Genomic_DNA"/>
</dbReference>
<dbReference type="STRING" id="1296565.SAMN05660657_05736"/>
<dbReference type="AlphaFoldDB" id="A0A1I7DG69"/>
<dbReference type="RefSeq" id="WP_093585355.1">
    <property type="nucleotide sequence ID" value="NZ_FPBA01000064.1"/>
</dbReference>
<dbReference type="PANTHER" id="PTHR46558:SF4">
    <property type="entry name" value="DNA-BIDING PHAGE PROTEIN"/>
    <property type="match status" value="1"/>
</dbReference>
<feature type="domain" description="HTH cro/C1-type" evidence="3">
    <location>
        <begin position="168"/>
        <end position="216"/>
    </location>
</feature>
<evidence type="ECO:0000256" key="1">
    <source>
        <dbReference type="ARBA" id="ARBA00023125"/>
    </source>
</evidence>
<proteinExistence type="predicted"/>
<dbReference type="Gene3D" id="1.10.260.40">
    <property type="entry name" value="lambda repressor-like DNA-binding domains"/>
    <property type="match status" value="5"/>
</dbReference>
<feature type="compositionally biased region" description="Low complexity" evidence="2">
    <location>
        <begin position="377"/>
        <end position="392"/>
    </location>
</feature>
<dbReference type="SMART" id="SM00530">
    <property type="entry name" value="HTH_XRE"/>
    <property type="match status" value="5"/>
</dbReference>